<feature type="compositionally biased region" description="Low complexity" evidence="2">
    <location>
        <begin position="278"/>
        <end position="289"/>
    </location>
</feature>
<feature type="region of interest" description="Disordered" evidence="2">
    <location>
        <begin position="271"/>
        <end position="379"/>
    </location>
</feature>
<dbReference type="EMBL" id="MU006127">
    <property type="protein sequence ID" value="KAF2834172.1"/>
    <property type="molecule type" value="Genomic_DNA"/>
</dbReference>
<name>A0A9P4S2M5_9PEZI</name>
<evidence type="ECO:0000256" key="1">
    <source>
        <dbReference type="SAM" id="Coils"/>
    </source>
</evidence>
<evidence type="ECO:0000313" key="4">
    <source>
        <dbReference type="Proteomes" id="UP000799429"/>
    </source>
</evidence>
<reference evidence="3" key="1">
    <citation type="journal article" date="2020" name="Stud. Mycol.">
        <title>101 Dothideomycetes genomes: a test case for predicting lifestyles and emergence of pathogens.</title>
        <authorList>
            <person name="Haridas S."/>
            <person name="Albert R."/>
            <person name="Binder M."/>
            <person name="Bloem J."/>
            <person name="Labutti K."/>
            <person name="Salamov A."/>
            <person name="Andreopoulos B."/>
            <person name="Baker S."/>
            <person name="Barry K."/>
            <person name="Bills G."/>
            <person name="Bluhm B."/>
            <person name="Cannon C."/>
            <person name="Castanera R."/>
            <person name="Culley D."/>
            <person name="Daum C."/>
            <person name="Ezra D."/>
            <person name="Gonzalez J."/>
            <person name="Henrissat B."/>
            <person name="Kuo A."/>
            <person name="Liang C."/>
            <person name="Lipzen A."/>
            <person name="Lutzoni F."/>
            <person name="Magnuson J."/>
            <person name="Mondo S."/>
            <person name="Nolan M."/>
            <person name="Ohm R."/>
            <person name="Pangilinan J."/>
            <person name="Park H.-J."/>
            <person name="Ramirez L."/>
            <person name="Alfaro M."/>
            <person name="Sun H."/>
            <person name="Tritt A."/>
            <person name="Yoshinaga Y."/>
            <person name="Zwiers L.-H."/>
            <person name="Turgeon B."/>
            <person name="Goodwin S."/>
            <person name="Spatafora J."/>
            <person name="Crous P."/>
            <person name="Grigoriev I."/>
        </authorList>
    </citation>
    <scope>NUCLEOTIDE SEQUENCE</scope>
    <source>
        <strain evidence="3">CBS 101060</strain>
    </source>
</reference>
<dbReference type="OrthoDB" id="4448936at2759"/>
<feature type="region of interest" description="Disordered" evidence="2">
    <location>
        <begin position="1"/>
        <end position="24"/>
    </location>
</feature>
<comment type="caution">
    <text evidence="3">The sequence shown here is derived from an EMBL/GenBank/DDBJ whole genome shotgun (WGS) entry which is preliminary data.</text>
</comment>
<evidence type="ECO:0000256" key="2">
    <source>
        <dbReference type="SAM" id="MobiDB-lite"/>
    </source>
</evidence>
<feature type="compositionally biased region" description="Polar residues" evidence="2">
    <location>
        <begin position="313"/>
        <end position="336"/>
    </location>
</feature>
<evidence type="ECO:0000313" key="3">
    <source>
        <dbReference type="EMBL" id="KAF2834172.1"/>
    </source>
</evidence>
<feature type="compositionally biased region" description="Polar residues" evidence="2">
    <location>
        <begin position="346"/>
        <end position="371"/>
    </location>
</feature>
<keyword evidence="4" id="KW-1185">Reference proteome</keyword>
<dbReference type="AlphaFoldDB" id="A0A9P4S2M5"/>
<keyword evidence="1" id="KW-0175">Coiled coil</keyword>
<protein>
    <submittedName>
        <fullName evidence="3">Uncharacterized protein</fullName>
    </submittedName>
</protein>
<dbReference type="Proteomes" id="UP000799429">
    <property type="component" value="Unassembled WGS sequence"/>
</dbReference>
<sequence>MSSPPTPPSDPLTPPSRSPHRMFFDSPFSDYYTESSHSHSSYHSSPLKHFPELQSQIQLALLNKLSQLEQRISQNEPSIRTSDLLHERIDALEAVLTAPESQSRLPADVVDSGLFLEDGDIGGMGLDDSMGSDVTYLMRKIREAQDGNASHNEEICKQAQDLCTNLSVAVKQLQQRFDEIKLLRESTSDSISTAEKTIEDLRESNKKLKLDLSHNQAELYSLKVRLESIKIQAARSDLSSDSEASLERNINQWKEDWKKAEERVKYRNRTSRLRPKGRAGATRRSTAASFGGIQWGTGTISGHSSSKRHTNARRFSTPSTFSGIQLGTEQVSTFSSPKPEFARPSCKNSMTTRTAKSGSCTATKGNSISNISSLVPENSPELSLEPELVKQDNEGHSKVDALFAEICDIIGNDNSLSLSEEDKEEEVESIPEKTPWQELWDGLKEFAGVEQYLNDAESF</sequence>
<feature type="coiled-coil region" evidence="1">
    <location>
        <begin position="156"/>
        <end position="218"/>
    </location>
</feature>
<feature type="compositionally biased region" description="Pro residues" evidence="2">
    <location>
        <begin position="1"/>
        <end position="17"/>
    </location>
</feature>
<proteinExistence type="predicted"/>
<gene>
    <name evidence="3" type="ORF">M501DRAFT_1001483</name>
</gene>
<accession>A0A9P4S2M5</accession>
<organism evidence="3 4">
    <name type="scientific">Patellaria atrata CBS 101060</name>
    <dbReference type="NCBI Taxonomy" id="1346257"/>
    <lineage>
        <taxon>Eukaryota</taxon>
        <taxon>Fungi</taxon>
        <taxon>Dikarya</taxon>
        <taxon>Ascomycota</taxon>
        <taxon>Pezizomycotina</taxon>
        <taxon>Dothideomycetes</taxon>
        <taxon>Dothideomycetes incertae sedis</taxon>
        <taxon>Patellariales</taxon>
        <taxon>Patellariaceae</taxon>
        <taxon>Patellaria</taxon>
    </lineage>
</organism>